<evidence type="ECO:0000313" key="2">
    <source>
        <dbReference type="Proteomes" id="UP001485043"/>
    </source>
</evidence>
<sequence length="84" mass="8854">MGPPCPGITMASPRGYQVMTPRGTCARDFLASPTSFGRSATPARSLANQRSSICRIKGCYVADLARMFFSKDSDGGNVGTPGHI</sequence>
<gene>
    <name evidence="1" type="ORF">WJX84_001829</name>
</gene>
<evidence type="ECO:0000313" key="1">
    <source>
        <dbReference type="EMBL" id="KAK9847000.1"/>
    </source>
</evidence>
<name>A0AAW1SLQ3_9CHLO</name>
<reference evidence="1 2" key="1">
    <citation type="journal article" date="2024" name="Nat. Commun.">
        <title>Phylogenomics reveals the evolutionary origins of lichenization in chlorophyte algae.</title>
        <authorList>
            <person name="Puginier C."/>
            <person name="Libourel C."/>
            <person name="Otte J."/>
            <person name="Skaloud P."/>
            <person name="Haon M."/>
            <person name="Grisel S."/>
            <person name="Petersen M."/>
            <person name="Berrin J.G."/>
            <person name="Delaux P.M."/>
            <person name="Dal Grande F."/>
            <person name="Keller J."/>
        </authorList>
    </citation>
    <scope>NUCLEOTIDE SEQUENCE [LARGE SCALE GENOMIC DNA]</scope>
    <source>
        <strain evidence="1 2">SAG 2523</strain>
    </source>
</reference>
<proteinExistence type="predicted"/>
<accession>A0AAW1SLQ3</accession>
<keyword evidence="2" id="KW-1185">Reference proteome</keyword>
<organism evidence="1 2">
    <name type="scientific">Apatococcus fuscideae</name>
    <dbReference type="NCBI Taxonomy" id="2026836"/>
    <lineage>
        <taxon>Eukaryota</taxon>
        <taxon>Viridiplantae</taxon>
        <taxon>Chlorophyta</taxon>
        <taxon>core chlorophytes</taxon>
        <taxon>Trebouxiophyceae</taxon>
        <taxon>Chlorellales</taxon>
        <taxon>Chlorellaceae</taxon>
        <taxon>Apatococcus</taxon>
    </lineage>
</organism>
<dbReference type="AlphaFoldDB" id="A0AAW1SLQ3"/>
<comment type="caution">
    <text evidence="1">The sequence shown here is derived from an EMBL/GenBank/DDBJ whole genome shotgun (WGS) entry which is preliminary data.</text>
</comment>
<dbReference type="EMBL" id="JALJOV010001503">
    <property type="protein sequence ID" value="KAK9847000.1"/>
    <property type="molecule type" value="Genomic_DNA"/>
</dbReference>
<protein>
    <submittedName>
        <fullName evidence="1">Uncharacterized protein</fullName>
    </submittedName>
</protein>
<dbReference type="Proteomes" id="UP001485043">
    <property type="component" value="Unassembled WGS sequence"/>
</dbReference>